<dbReference type="PROSITE" id="PS51089">
    <property type="entry name" value="HP"/>
    <property type="match status" value="1"/>
</dbReference>
<reference evidence="8" key="1">
    <citation type="submission" date="2025-08" db="UniProtKB">
        <authorList>
            <consortium name="RefSeq"/>
        </authorList>
    </citation>
    <scope>IDENTIFICATION</scope>
</reference>
<evidence type="ECO:0000313" key="7">
    <source>
        <dbReference type="Proteomes" id="UP000694871"/>
    </source>
</evidence>
<sequence>RSFSLAALRKSDGDSGNSDQDSSKIKSSWLKGDISARTNSPGLDTQSLPQSPGTDRELQQLPHNGNSTYPRFPYSKSASLPDYGKNGLHHGANMTQYDTDQDSHWGRREYKVYSYETLIVTNRVRVKLPKDVDRTKLERHLSPEEFQEVFKMSIEQFDRLALWKRNELKKKALLF</sequence>
<dbReference type="Pfam" id="PF02209">
    <property type="entry name" value="VHP"/>
    <property type="match status" value="1"/>
</dbReference>
<dbReference type="Proteomes" id="UP000694871">
    <property type="component" value="Unplaced"/>
</dbReference>
<dbReference type="InterPro" id="IPR036886">
    <property type="entry name" value="Villin_headpiece_dom_sf"/>
</dbReference>
<evidence type="ECO:0000256" key="2">
    <source>
        <dbReference type="ARBA" id="ARBA00022490"/>
    </source>
</evidence>
<feature type="region of interest" description="Disordered" evidence="5">
    <location>
        <begin position="1"/>
        <end position="71"/>
    </location>
</feature>
<feature type="non-terminal residue" evidence="8">
    <location>
        <position position="1"/>
    </location>
</feature>
<dbReference type="Pfam" id="PF16182">
    <property type="entry name" value="AbLIM_anchor"/>
    <property type="match status" value="1"/>
</dbReference>
<evidence type="ECO:0000313" key="8">
    <source>
        <dbReference type="RefSeq" id="XP_015271235.1"/>
    </source>
</evidence>
<dbReference type="Gene3D" id="1.10.950.10">
    <property type="entry name" value="Villin headpiece domain"/>
    <property type="match status" value="1"/>
</dbReference>
<evidence type="ECO:0000256" key="5">
    <source>
        <dbReference type="SAM" id="MobiDB-lite"/>
    </source>
</evidence>
<dbReference type="SMART" id="SM00153">
    <property type="entry name" value="VHP"/>
    <property type="match status" value="1"/>
</dbReference>
<feature type="domain" description="HP" evidence="6">
    <location>
        <begin position="107"/>
        <end position="175"/>
    </location>
</feature>
<proteinExistence type="predicted"/>
<gene>
    <name evidence="8" type="primary">LOC107114302</name>
</gene>
<evidence type="ECO:0000256" key="4">
    <source>
        <dbReference type="ARBA" id="ARBA00022737"/>
    </source>
</evidence>
<evidence type="ECO:0000256" key="3">
    <source>
        <dbReference type="ARBA" id="ARBA00022553"/>
    </source>
</evidence>
<dbReference type="PANTHER" id="PTHR24213">
    <property type="entry name" value="ACTIN-BINDING LIM PROTEIN"/>
    <property type="match status" value="1"/>
</dbReference>
<accession>A0ABM1KBZ8</accession>
<dbReference type="InterPro" id="IPR032402">
    <property type="entry name" value="AbLIM_anchor"/>
</dbReference>
<comment type="subcellular location">
    <subcellularLocation>
        <location evidence="1">Cytoplasm</location>
    </subcellularLocation>
</comment>
<keyword evidence="7" id="KW-1185">Reference proteome</keyword>
<dbReference type="GeneID" id="107114302"/>
<keyword evidence="4" id="KW-0677">Repeat</keyword>
<keyword evidence="3" id="KW-0597">Phosphoprotein</keyword>
<name>A0ABM1KBZ8_GEKJA</name>
<dbReference type="InterPro" id="IPR003128">
    <property type="entry name" value="Villin_headpiece"/>
</dbReference>
<dbReference type="SUPFAM" id="SSF47050">
    <property type="entry name" value="VHP, Villin headpiece domain"/>
    <property type="match status" value="1"/>
</dbReference>
<dbReference type="RefSeq" id="XP_015271235.1">
    <property type="nucleotide sequence ID" value="XM_015415749.1"/>
</dbReference>
<organism evidence="7 8">
    <name type="scientific">Gekko japonicus</name>
    <name type="common">Schlegel's Japanese gecko</name>
    <dbReference type="NCBI Taxonomy" id="146911"/>
    <lineage>
        <taxon>Eukaryota</taxon>
        <taxon>Metazoa</taxon>
        <taxon>Chordata</taxon>
        <taxon>Craniata</taxon>
        <taxon>Vertebrata</taxon>
        <taxon>Euteleostomi</taxon>
        <taxon>Lepidosauria</taxon>
        <taxon>Squamata</taxon>
        <taxon>Bifurcata</taxon>
        <taxon>Gekkota</taxon>
        <taxon>Gekkonidae</taxon>
        <taxon>Gekkoninae</taxon>
        <taxon>Gekko</taxon>
    </lineage>
</organism>
<dbReference type="InterPro" id="IPR051618">
    <property type="entry name" value="Actin-binding_LIM"/>
</dbReference>
<dbReference type="PANTHER" id="PTHR24213:SF6">
    <property type="entry name" value="ACTIN-BINDING LIM PROTEIN 2"/>
    <property type="match status" value="1"/>
</dbReference>
<keyword evidence="2" id="KW-0963">Cytoplasm</keyword>
<evidence type="ECO:0000256" key="1">
    <source>
        <dbReference type="ARBA" id="ARBA00004496"/>
    </source>
</evidence>
<protein>
    <submittedName>
        <fullName evidence="8">Actin-binding LIM protein 2-like</fullName>
    </submittedName>
</protein>
<feature type="compositionally biased region" description="Polar residues" evidence="5">
    <location>
        <begin position="36"/>
        <end position="53"/>
    </location>
</feature>
<evidence type="ECO:0000259" key="6">
    <source>
        <dbReference type="PROSITE" id="PS51089"/>
    </source>
</evidence>